<gene>
    <name evidence="2" type="ORF">ERJ67_10495</name>
</gene>
<dbReference type="EMBL" id="SRMO01000087">
    <property type="protein sequence ID" value="TGG90576.1"/>
    <property type="molecule type" value="Genomic_DNA"/>
</dbReference>
<sequence length="392" mass="41916">MGLDVAVVGAGAAGSSAAYHLARNGFRVALLDAERLPRAKACGGGVAASAERWFPCGLVDVVDCVITRVRFTLDLVDPVEALLPGDAPFWIVRRSRLDHYLAEQAAAAGADLQQGRRVDGLLPEGDGWRLSTSQGDLLCRRLVIAAGSCSNLARLAGIGPERPRLAHALAVEAEGLDADPKTAHFEFGLVRSGFCWCFPREGGMSMGIGSFLGRREADYDPVLKRLLHHFGADPRHVVCRPWPLRVWDGHRPLHRGAALAVGDAASLCDPFLAEGLRPALLSGLRAAEALERDLHGGGKAALAGYSQAMRREWGDSMAWGARIAQVFYRFPRLGYQLGIKRPTAPRRIAQILSGELGYGDIAQRVIQRLGGGLLRGRVSSGGSSGSAHDTVD</sequence>
<dbReference type="Gene3D" id="3.50.50.60">
    <property type="entry name" value="FAD/NAD(P)-binding domain"/>
    <property type="match status" value="1"/>
</dbReference>
<dbReference type="Pfam" id="PF01266">
    <property type="entry name" value="DAO"/>
    <property type="match status" value="2"/>
</dbReference>
<feature type="domain" description="FAD dependent oxidoreductase" evidence="1">
    <location>
        <begin position="90"/>
        <end position="264"/>
    </location>
</feature>
<dbReference type="InterPro" id="IPR036188">
    <property type="entry name" value="FAD/NAD-bd_sf"/>
</dbReference>
<dbReference type="InterPro" id="IPR006076">
    <property type="entry name" value="FAD-dep_OxRdtase"/>
</dbReference>
<dbReference type="InterPro" id="IPR050407">
    <property type="entry name" value="Geranylgeranyl_reductase"/>
</dbReference>
<protein>
    <submittedName>
        <fullName evidence="2">Geranylgeranyl reductase family protein</fullName>
    </submittedName>
</protein>
<dbReference type="PANTHER" id="PTHR42685:SF22">
    <property type="entry name" value="CONDITIONED MEDIUM FACTOR RECEPTOR 1"/>
    <property type="match status" value="1"/>
</dbReference>
<organism evidence="2 3">
    <name type="scientific">Aphanocapsa feldmannii 277cV</name>
    <dbReference type="NCBI Taxonomy" id="2507553"/>
    <lineage>
        <taxon>Bacteria</taxon>
        <taxon>Bacillati</taxon>
        <taxon>Cyanobacteriota</taxon>
        <taxon>Cyanophyceae</taxon>
        <taxon>Oscillatoriophycideae</taxon>
        <taxon>Chroococcales</taxon>
        <taxon>Microcystaceae</taxon>
        <taxon>Aphanocapsa</taxon>
    </lineage>
</organism>
<comment type="caution">
    <text evidence="2">The sequence shown here is derived from an EMBL/GenBank/DDBJ whole genome shotgun (WGS) entry which is preliminary data.</text>
</comment>
<name>A0A524RL35_9CHRO</name>
<dbReference type="GO" id="GO:0016628">
    <property type="term" value="F:oxidoreductase activity, acting on the CH-CH group of donors, NAD or NADP as acceptor"/>
    <property type="evidence" value="ECO:0007669"/>
    <property type="project" value="InterPro"/>
</dbReference>
<dbReference type="PRINTS" id="PR00420">
    <property type="entry name" value="RNGMNOXGNASE"/>
</dbReference>
<dbReference type="PANTHER" id="PTHR42685">
    <property type="entry name" value="GERANYLGERANYL DIPHOSPHATE REDUCTASE"/>
    <property type="match status" value="1"/>
</dbReference>
<dbReference type="NCBIfam" id="TIGR02032">
    <property type="entry name" value="GG-red-SF"/>
    <property type="match status" value="1"/>
</dbReference>
<dbReference type="SUPFAM" id="SSF51905">
    <property type="entry name" value="FAD/NAD(P)-binding domain"/>
    <property type="match status" value="1"/>
</dbReference>
<evidence type="ECO:0000259" key="1">
    <source>
        <dbReference type="Pfam" id="PF01266"/>
    </source>
</evidence>
<dbReference type="Proteomes" id="UP000317990">
    <property type="component" value="Unassembled WGS sequence"/>
</dbReference>
<accession>A0A524RL35</accession>
<dbReference type="AlphaFoldDB" id="A0A524RL35"/>
<feature type="domain" description="FAD dependent oxidoreductase" evidence="1">
    <location>
        <begin position="4"/>
        <end position="38"/>
    </location>
</feature>
<evidence type="ECO:0000313" key="2">
    <source>
        <dbReference type="EMBL" id="TGG90576.1"/>
    </source>
</evidence>
<dbReference type="InterPro" id="IPR011777">
    <property type="entry name" value="Geranylgeranyl_Rdtase_fam"/>
</dbReference>
<reference evidence="2 3" key="1">
    <citation type="journal article" date="2019" name="mSystems">
        <title>Life at home and on the roam: Genomic adaptions reflect the dual lifestyle of an intracellular, facultative symbiont.</title>
        <authorList>
            <person name="Burgsdorf I."/>
        </authorList>
    </citation>
    <scope>NUCLEOTIDE SEQUENCE [LARGE SCALE GENOMIC DNA]</scope>
    <source>
        <strain evidence="2">277cV</strain>
    </source>
</reference>
<evidence type="ECO:0000313" key="3">
    <source>
        <dbReference type="Proteomes" id="UP000317990"/>
    </source>
</evidence>
<proteinExistence type="predicted"/>